<dbReference type="InterPro" id="IPR008219">
    <property type="entry name" value="PRODH_bac_arc"/>
</dbReference>
<evidence type="ECO:0000259" key="10">
    <source>
        <dbReference type="Pfam" id="PF01619"/>
    </source>
</evidence>
<keyword evidence="5" id="KW-0547">Nucleotide-binding</keyword>
<keyword evidence="8" id="KW-0642">Proline metabolism</keyword>
<dbReference type="PIRSF" id="PIRSF000196">
    <property type="entry name" value="Pro_dehydrog"/>
    <property type="match status" value="1"/>
</dbReference>
<dbReference type="InterPro" id="IPR002872">
    <property type="entry name" value="Proline_DH_dom"/>
</dbReference>
<comment type="pathway">
    <text evidence="2">Amino-acid degradation; L-proline degradation into L-glutamate; L-glutamate from L-proline: step 1/2.</text>
</comment>
<evidence type="ECO:0000256" key="2">
    <source>
        <dbReference type="ARBA" id="ARBA00004739"/>
    </source>
</evidence>
<dbReference type="Proteomes" id="UP001056500">
    <property type="component" value="Chromosome"/>
</dbReference>
<dbReference type="Pfam" id="PF01619">
    <property type="entry name" value="Pro_dh"/>
    <property type="match status" value="1"/>
</dbReference>
<keyword evidence="7" id="KW-0560">Oxidoreductase</keyword>
<accession>A0ABY4WG07</accession>
<evidence type="ECO:0000256" key="4">
    <source>
        <dbReference type="ARBA" id="ARBA00022630"/>
    </source>
</evidence>
<sequence>MDRKEFAEGTKTESQSNEQQASVVLRTIARDLKLKEFVMNTPWLYQLLLAAAKRYIAGESRGDALDRAAGLQAAGYAISLEYIGENTADLTECRKATDEFLALIRESSQRGLPVHICFDLSHIGLMIDEELALSHAEELAAAARENGQILMISMEESAKTEAIYRLYERLASRHEHVGITVQAHLHRTWDDLPRLLDLPGRIRLVKGAFREEPQVALPRSKELQTRYLELTEKIVQAGHPLSIATHDQQIVQAVREQGFLSESQVELEMLCGVCEEEARMIRDEGVPLRLYVTYGTEWYLYLCHRIAEHPPQLYRALADMLEPDRVGMEVYR</sequence>
<dbReference type="EC" id="1.5.5.2" evidence="3"/>
<comment type="catalytic activity">
    <reaction evidence="9">
        <text>L-proline + a quinone = (S)-1-pyrroline-5-carboxylate + a quinol + H(+)</text>
        <dbReference type="Rhea" id="RHEA:23784"/>
        <dbReference type="ChEBI" id="CHEBI:15378"/>
        <dbReference type="ChEBI" id="CHEBI:17388"/>
        <dbReference type="ChEBI" id="CHEBI:24646"/>
        <dbReference type="ChEBI" id="CHEBI:60039"/>
        <dbReference type="ChEBI" id="CHEBI:132124"/>
        <dbReference type="EC" id="1.5.5.2"/>
    </reaction>
</comment>
<proteinExistence type="predicted"/>
<evidence type="ECO:0000256" key="7">
    <source>
        <dbReference type="ARBA" id="ARBA00023002"/>
    </source>
</evidence>
<reference evidence="11" key="1">
    <citation type="submission" date="2022-06" db="EMBL/GenBank/DDBJ databases">
        <title>Genome sequencing of Brevibacillus sp. BB3-R1.</title>
        <authorList>
            <person name="Heo J."/>
            <person name="Lee D."/>
            <person name="Won M."/>
            <person name="Han B.-H."/>
            <person name="Hong S.-B."/>
            <person name="Kwon S.-W."/>
        </authorList>
    </citation>
    <scope>NUCLEOTIDE SEQUENCE</scope>
    <source>
        <strain evidence="11">BB3-R1</strain>
    </source>
</reference>
<dbReference type="Gene3D" id="3.20.20.220">
    <property type="match status" value="1"/>
</dbReference>
<dbReference type="PANTHER" id="PTHR13914:SF0">
    <property type="entry name" value="PROLINE DEHYDROGENASE 1, MITOCHONDRIAL"/>
    <property type="match status" value="1"/>
</dbReference>
<evidence type="ECO:0000313" key="11">
    <source>
        <dbReference type="EMBL" id="USG64952.1"/>
    </source>
</evidence>
<gene>
    <name evidence="11" type="ORF">NDK47_22950</name>
</gene>
<evidence type="ECO:0000313" key="12">
    <source>
        <dbReference type="Proteomes" id="UP001056500"/>
    </source>
</evidence>
<evidence type="ECO:0000256" key="5">
    <source>
        <dbReference type="ARBA" id="ARBA00022741"/>
    </source>
</evidence>
<dbReference type="InterPro" id="IPR015659">
    <property type="entry name" value="Proline_oxidase"/>
</dbReference>
<dbReference type="EMBL" id="CP098755">
    <property type="protein sequence ID" value="USG64952.1"/>
    <property type="molecule type" value="Genomic_DNA"/>
</dbReference>
<dbReference type="InterPro" id="IPR029041">
    <property type="entry name" value="FAD-linked_oxidoreductase-like"/>
</dbReference>
<feature type="domain" description="Proline dehydrogenase" evidence="10">
    <location>
        <begin position="65"/>
        <end position="308"/>
    </location>
</feature>
<organism evidence="11 12">
    <name type="scientific">Brevibacillus ruminantium</name>
    <dbReference type="NCBI Taxonomy" id="2950604"/>
    <lineage>
        <taxon>Bacteria</taxon>
        <taxon>Bacillati</taxon>
        <taxon>Bacillota</taxon>
        <taxon>Bacilli</taxon>
        <taxon>Bacillales</taxon>
        <taxon>Paenibacillaceae</taxon>
        <taxon>Brevibacillus</taxon>
    </lineage>
</organism>
<dbReference type="SUPFAM" id="SSF51730">
    <property type="entry name" value="FAD-linked oxidoreductase"/>
    <property type="match status" value="1"/>
</dbReference>
<comment type="cofactor">
    <cofactor evidence="1">
        <name>FAD</name>
        <dbReference type="ChEBI" id="CHEBI:57692"/>
    </cofactor>
</comment>
<keyword evidence="6" id="KW-0274">FAD</keyword>
<protein>
    <recommendedName>
        <fullName evidence="3">proline dehydrogenase</fullName>
        <ecNumber evidence="3">1.5.5.2</ecNumber>
    </recommendedName>
</protein>
<evidence type="ECO:0000256" key="6">
    <source>
        <dbReference type="ARBA" id="ARBA00022827"/>
    </source>
</evidence>
<dbReference type="PANTHER" id="PTHR13914">
    <property type="entry name" value="PROLINE OXIDASE"/>
    <property type="match status" value="1"/>
</dbReference>
<name>A0ABY4WG07_9BACL</name>
<keyword evidence="4" id="KW-0285">Flavoprotein</keyword>
<dbReference type="RefSeq" id="WP_251872060.1">
    <property type="nucleotide sequence ID" value="NZ_CP098755.1"/>
</dbReference>
<evidence type="ECO:0000256" key="3">
    <source>
        <dbReference type="ARBA" id="ARBA00012695"/>
    </source>
</evidence>
<evidence type="ECO:0000256" key="8">
    <source>
        <dbReference type="ARBA" id="ARBA00023062"/>
    </source>
</evidence>
<evidence type="ECO:0000256" key="1">
    <source>
        <dbReference type="ARBA" id="ARBA00001974"/>
    </source>
</evidence>
<keyword evidence="12" id="KW-1185">Reference proteome</keyword>
<evidence type="ECO:0000256" key="9">
    <source>
        <dbReference type="ARBA" id="ARBA00048779"/>
    </source>
</evidence>